<dbReference type="Proteomes" id="UP000197068">
    <property type="component" value="Unassembled WGS sequence"/>
</dbReference>
<proteinExistence type="predicted"/>
<evidence type="ECO:0000313" key="1">
    <source>
        <dbReference type="EMBL" id="GAW97695.1"/>
    </source>
</evidence>
<protein>
    <submittedName>
        <fullName evidence="1">SAM-dependent methyltransferase</fullName>
        <ecNumber evidence="1">2.1.1.217</ecNumber>
    </submittedName>
</protein>
<keyword evidence="1" id="KW-0808">Transferase</keyword>
<keyword evidence="1" id="KW-0489">Methyltransferase</keyword>
<dbReference type="InterPro" id="IPR016876">
    <property type="entry name" value="UCP028234"/>
</dbReference>
<dbReference type="GO" id="GO:0160105">
    <property type="term" value="F:tRNA (adenine(22)-N1)-methyltransferase activity"/>
    <property type="evidence" value="ECO:0007669"/>
    <property type="project" value="UniProtKB-EC"/>
</dbReference>
<organism evidence="1 2">
    <name type="scientific">Colwellia marinimaniae</name>
    <dbReference type="NCBI Taxonomy" id="1513592"/>
    <lineage>
        <taxon>Bacteria</taxon>
        <taxon>Pseudomonadati</taxon>
        <taxon>Pseudomonadota</taxon>
        <taxon>Gammaproteobacteria</taxon>
        <taxon>Alteromonadales</taxon>
        <taxon>Colwelliaceae</taxon>
        <taxon>Colwellia</taxon>
    </lineage>
</organism>
<comment type="caution">
    <text evidence="1">The sequence shown here is derived from an EMBL/GenBank/DDBJ whole genome shotgun (WGS) entry which is preliminary data.</text>
</comment>
<accession>A0ABQ0MZB3</accession>
<keyword evidence="2" id="KW-1185">Reference proteome</keyword>
<dbReference type="GO" id="GO:0032259">
    <property type="term" value="P:methylation"/>
    <property type="evidence" value="ECO:0007669"/>
    <property type="project" value="UniProtKB-KW"/>
</dbReference>
<gene>
    <name evidence="1" type="primary">trmK</name>
    <name evidence="1" type="ORF">MTCD1_03335</name>
</gene>
<dbReference type="PANTHER" id="PTHR38451:SF1">
    <property type="entry name" value="TRNA (ADENINE(22)-N(1))-METHYLTRANSFERASE"/>
    <property type="match status" value="1"/>
</dbReference>
<reference evidence="1 2" key="1">
    <citation type="submission" date="2017-06" db="EMBL/GenBank/DDBJ databases">
        <title>Whole Genome Sequences of Colwellia marinimaniae MTCD1.</title>
        <authorList>
            <person name="Kusumoto H."/>
            <person name="Inoue M."/>
            <person name="Tanikawa K."/>
            <person name="Maeji H."/>
            <person name="Cameron J.H."/>
            <person name="Bartlett D.H."/>
        </authorList>
    </citation>
    <scope>NUCLEOTIDE SEQUENCE [LARGE SCALE GENOMIC DNA]</scope>
    <source>
        <strain evidence="1 2">MTCD1</strain>
    </source>
</reference>
<dbReference type="Pfam" id="PF12847">
    <property type="entry name" value="Methyltransf_18"/>
    <property type="match status" value="1"/>
</dbReference>
<dbReference type="InterPro" id="IPR029063">
    <property type="entry name" value="SAM-dependent_MTases_sf"/>
</dbReference>
<dbReference type="PIRSF" id="PIRSF028234">
    <property type="entry name" value="UCP028234"/>
    <property type="match status" value="1"/>
</dbReference>
<evidence type="ECO:0000313" key="2">
    <source>
        <dbReference type="Proteomes" id="UP000197068"/>
    </source>
</evidence>
<sequence length="258" mass="29434">MKPSFKHNLKLSNRLQKIEKMVTSQYDHIWDCCCDHGLLGSALLSRQAADTIHFVDIVPELMAEVENKLQRFYANKHSTSSLSWRTHCLDVAKLPLASYQGEHLIIIAGVGGDLMIKFIEAIYQQYKNLTIDFLLCPVHHLYPLRSKLIELDFSLKDEMLVADNRRFYEILLVSSASAADSKVNKKVSPVGDKIWQSQLTTDLTTDLALSSDEHSIKHPQADIADKYLQKTLNHYQRIQQGKTNDVQHIIDAYRAVTL</sequence>
<name>A0ABQ0MZB3_9GAMM</name>
<dbReference type="Gene3D" id="3.40.50.150">
    <property type="entry name" value="Vaccinia Virus protein VP39"/>
    <property type="match status" value="1"/>
</dbReference>
<dbReference type="EMBL" id="BDQM01000041">
    <property type="protein sequence ID" value="GAW97695.1"/>
    <property type="molecule type" value="Genomic_DNA"/>
</dbReference>
<dbReference type="EC" id="2.1.1.217" evidence="1"/>
<dbReference type="SUPFAM" id="SSF53335">
    <property type="entry name" value="S-adenosyl-L-methionine-dependent methyltransferases"/>
    <property type="match status" value="1"/>
</dbReference>
<dbReference type="PANTHER" id="PTHR38451">
    <property type="entry name" value="TRNA (ADENINE(22)-N(1))-METHYLTRANSFERASE"/>
    <property type="match status" value="1"/>
</dbReference>